<dbReference type="InterPro" id="IPR050438">
    <property type="entry name" value="LMW_PTPase"/>
</dbReference>
<dbReference type="Gene3D" id="3.40.50.2300">
    <property type="match status" value="1"/>
</dbReference>
<dbReference type="InterPro" id="IPR036196">
    <property type="entry name" value="Ptyr_pPase_sf"/>
</dbReference>
<accession>A0ABX4YP03</accession>
<evidence type="ECO:0000259" key="5">
    <source>
        <dbReference type="SMART" id="SM00226"/>
    </source>
</evidence>
<dbReference type="SUPFAM" id="SSF52788">
    <property type="entry name" value="Phosphotyrosine protein phosphatases I"/>
    <property type="match status" value="1"/>
</dbReference>
<organism evidence="6 7">
    <name type="scientific">Leptospira inadai serovar Lyme</name>
    <dbReference type="NCBI Taxonomy" id="293084"/>
    <lineage>
        <taxon>Bacteria</taxon>
        <taxon>Pseudomonadati</taxon>
        <taxon>Spirochaetota</taxon>
        <taxon>Spirochaetia</taxon>
        <taxon>Leptospirales</taxon>
        <taxon>Leptospiraceae</taxon>
        <taxon>Leptospira</taxon>
    </lineage>
</organism>
<dbReference type="EMBL" id="MCRM02000001">
    <property type="protein sequence ID" value="PNV76987.1"/>
    <property type="molecule type" value="Genomic_DNA"/>
</dbReference>
<sequence length="175" mass="20035">MAASEELGFESKIRVLFVCLGNICRSPAAEGAFQDLVQRRGIGEFFEIDSCGTSQYHIGELPDFRIRQTARKRGIELTHRARQFKRSDFEDFDFVLAMDRSNLRDLLSLTAGEEERKKVHLFRKFQKGEVKDHEVPDPYYGTLKDFEEVLNIVSEASEGLLEFILSKNGARNAPE</sequence>
<dbReference type="SMART" id="SM00226">
    <property type="entry name" value="LMWPc"/>
    <property type="match status" value="1"/>
</dbReference>
<keyword evidence="7" id="KW-1185">Reference proteome</keyword>
<dbReference type="RefSeq" id="WP_010409947.1">
    <property type="nucleotide sequence ID" value="NZ_MCRM02000001.1"/>
</dbReference>
<comment type="caution">
    <text evidence="6">The sequence shown here is derived from an EMBL/GenBank/DDBJ whole genome shotgun (WGS) entry which is preliminary data.</text>
</comment>
<comment type="similarity">
    <text evidence="1">Belongs to the low molecular weight phosphotyrosine protein phosphatase family.</text>
</comment>
<gene>
    <name evidence="6" type="ORF">BES34_001570</name>
</gene>
<evidence type="ECO:0000256" key="4">
    <source>
        <dbReference type="ARBA" id="ARBA00022912"/>
    </source>
</evidence>
<dbReference type="InterPro" id="IPR023485">
    <property type="entry name" value="Ptyr_pPase"/>
</dbReference>
<name>A0ABX4YP03_9LEPT</name>
<keyword evidence="4" id="KW-0904">Protein phosphatase</keyword>
<feature type="domain" description="Phosphotyrosine protein phosphatase I" evidence="5">
    <location>
        <begin position="13"/>
        <end position="163"/>
    </location>
</feature>
<dbReference type="EC" id="3.1.3.48" evidence="2"/>
<evidence type="ECO:0000256" key="2">
    <source>
        <dbReference type="ARBA" id="ARBA00013064"/>
    </source>
</evidence>
<dbReference type="Pfam" id="PF01451">
    <property type="entry name" value="LMWPc"/>
    <property type="match status" value="1"/>
</dbReference>
<evidence type="ECO:0000313" key="6">
    <source>
        <dbReference type="EMBL" id="PNV76987.1"/>
    </source>
</evidence>
<dbReference type="InterPro" id="IPR017867">
    <property type="entry name" value="Tyr_phospatase_low_mol_wt"/>
</dbReference>
<evidence type="ECO:0000256" key="1">
    <source>
        <dbReference type="ARBA" id="ARBA00011063"/>
    </source>
</evidence>
<dbReference type="PRINTS" id="PR00719">
    <property type="entry name" value="LMWPTPASE"/>
</dbReference>
<evidence type="ECO:0000313" key="7">
    <source>
        <dbReference type="Proteomes" id="UP000094669"/>
    </source>
</evidence>
<reference evidence="6" key="1">
    <citation type="submission" date="2018-01" db="EMBL/GenBank/DDBJ databases">
        <title>Genomic characterization of Leptospira inadai serogroup Lyme isolated from captured rat in Brazil and comparative analysis with human reference strain.</title>
        <authorList>
            <person name="Moreno L.Z."/>
            <person name="Loureiro A.P."/>
            <person name="Miraglia F."/>
            <person name="Kremer F.S."/>
            <person name="Eslabao M.R."/>
            <person name="Dellagostin O.A."/>
            <person name="Lilenbaum W."/>
            <person name="Moreno A.M."/>
        </authorList>
    </citation>
    <scope>NUCLEOTIDE SEQUENCE [LARGE SCALE GENOMIC DNA]</scope>
    <source>
        <strain evidence="6">M34/99</strain>
    </source>
</reference>
<proteinExistence type="inferred from homology"/>
<evidence type="ECO:0000256" key="3">
    <source>
        <dbReference type="ARBA" id="ARBA00022801"/>
    </source>
</evidence>
<protein>
    <recommendedName>
        <fullName evidence="2">protein-tyrosine-phosphatase</fullName>
        <ecNumber evidence="2">3.1.3.48</ecNumber>
    </recommendedName>
</protein>
<dbReference type="CDD" id="cd16343">
    <property type="entry name" value="LMWPTP"/>
    <property type="match status" value="1"/>
</dbReference>
<keyword evidence="3" id="KW-0378">Hydrolase</keyword>
<dbReference type="Proteomes" id="UP000094669">
    <property type="component" value="Unassembled WGS sequence"/>
</dbReference>
<dbReference type="PANTHER" id="PTHR11717:SF7">
    <property type="entry name" value="LOW MOLECULAR WEIGHT PHOSPHOTYROSINE PROTEIN PHOSPHATASE"/>
    <property type="match status" value="1"/>
</dbReference>
<dbReference type="PANTHER" id="PTHR11717">
    <property type="entry name" value="LOW MOLECULAR WEIGHT PROTEIN TYROSINE PHOSPHATASE"/>
    <property type="match status" value="1"/>
</dbReference>